<evidence type="ECO:0000313" key="3">
    <source>
        <dbReference type="Proteomes" id="UP000266239"/>
    </source>
</evidence>
<feature type="transmembrane region" description="Helical" evidence="1">
    <location>
        <begin position="464"/>
        <end position="484"/>
    </location>
</feature>
<evidence type="ECO:0000313" key="2">
    <source>
        <dbReference type="EMBL" id="RHY10686.1"/>
    </source>
</evidence>
<keyword evidence="1" id="KW-0472">Membrane</keyword>
<proteinExistence type="predicted"/>
<dbReference type="VEuPathDB" id="FungiDB:H257_06418"/>
<evidence type="ECO:0008006" key="4">
    <source>
        <dbReference type="Google" id="ProtNLM"/>
    </source>
</evidence>
<keyword evidence="1" id="KW-1133">Transmembrane helix</keyword>
<feature type="transmembrane region" description="Helical" evidence="1">
    <location>
        <begin position="57"/>
        <end position="80"/>
    </location>
</feature>
<name>A0A397AUQ3_APHAT</name>
<evidence type="ECO:0000256" key="1">
    <source>
        <dbReference type="SAM" id="Phobius"/>
    </source>
</evidence>
<organism evidence="2 3">
    <name type="scientific">Aphanomyces astaci</name>
    <name type="common">Crayfish plague agent</name>
    <dbReference type="NCBI Taxonomy" id="112090"/>
    <lineage>
        <taxon>Eukaryota</taxon>
        <taxon>Sar</taxon>
        <taxon>Stramenopiles</taxon>
        <taxon>Oomycota</taxon>
        <taxon>Saprolegniomycetes</taxon>
        <taxon>Saprolegniales</taxon>
        <taxon>Verrucalvaceae</taxon>
        <taxon>Aphanomyces</taxon>
    </lineage>
</organism>
<accession>A0A397AUQ3</accession>
<feature type="transmembrane region" description="Helical" evidence="1">
    <location>
        <begin position="132"/>
        <end position="155"/>
    </location>
</feature>
<gene>
    <name evidence="2" type="ORF">DYB25_006077</name>
</gene>
<protein>
    <recommendedName>
        <fullName evidence="4">EF-hand domain-containing protein</fullName>
    </recommendedName>
</protein>
<feature type="transmembrane region" description="Helical" evidence="1">
    <location>
        <begin position="434"/>
        <end position="458"/>
    </location>
</feature>
<feature type="transmembrane region" description="Helical" evidence="1">
    <location>
        <begin position="239"/>
        <end position="260"/>
    </location>
</feature>
<dbReference type="Proteomes" id="UP000266239">
    <property type="component" value="Unassembled WGS sequence"/>
</dbReference>
<dbReference type="AlphaFoldDB" id="A0A397AUQ3"/>
<feature type="transmembrane region" description="Helical" evidence="1">
    <location>
        <begin position="280"/>
        <end position="303"/>
    </location>
</feature>
<dbReference type="EMBL" id="QUTA01006548">
    <property type="protein sequence ID" value="RHY10686.1"/>
    <property type="molecule type" value="Genomic_DNA"/>
</dbReference>
<feature type="transmembrane region" description="Helical" evidence="1">
    <location>
        <begin position="101"/>
        <end position="120"/>
    </location>
</feature>
<sequence>MKVVELALRFPTTTQQIGDRSPLRIMSLAVETARHLAAGRWTEKNSLFRVGDNISEWLVMLLMFLVVVGVILFEQVWHWLGHKLHPYPKYHEMMHKITSELMILGMLGLFVHLFSEAYWIDFYSKPVKAFKIADQTIFFVACFLIAQAVLIFYVMRQKNIMTDQIELVSSHYIYRKAKAALDKANYANWFQYEAKKRRALRVMRHKILRRFFLRTYNLPEMFQFSWYLRMQQDSQIQHLIDIELTQWLLLLLVWCGFIAAHNSVERSLVVHDDDEQPKYIRVYVFMAFEFALSIVMGLMWLYIRQCMNTVYKYLGIYNNKDVLAKMRECAEEERHTRESQADSIAHLERLHYNMDMRAHGHRFFLAGDQGVQLLSLAVRKCFRHEAKSASHVQLAHGGESPRIHHPRHGGSQAKTLSELTSIKLPLFSRKLLHYFLKTFLMLNGLFAAIAMNSVVYILPDVPDMDYTVLVVLMAIPLLLNAFYVGPRLMLQFMTLSTLWQLNADNVSLMVSQYLSTIEKKTHLVDSIRAFLDKTHQTVDDLRCDLERNGGTRDYIDMETFRVVLAHYGCHVSLFKFNAMIRLVFKTKGAMVNYEQLMGLVAGEVDVCIDQTVDMMDNLDDFDFTLDEHDKKAKVLGSVAVDIGARQPLQPIGIVATYDEDFAPPAADGDLIHDAYSEQR</sequence>
<keyword evidence="1" id="KW-0812">Transmembrane</keyword>
<comment type="caution">
    <text evidence="2">The sequence shown here is derived from an EMBL/GenBank/DDBJ whole genome shotgun (WGS) entry which is preliminary data.</text>
</comment>
<reference evidence="2 3" key="1">
    <citation type="submission" date="2018-08" db="EMBL/GenBank/DDBJ databases">
        <title>Aphanomyces genome sequencing and annotation.</title>
        <authorList>
            <person name="Minardi D."/>
            <person name="Oidtmann B."/>
            <person name="Van Der Giezen M."/>
            <person name="Studholme D.J."/>
        </authorList>
    </citation>
    <scope>NUCLEOTIDE SEQUENCE [LARGE SCALE GENOMIC DNA]</scope>
    <source>
        <strain evidence="2 3">Yx</strain>
    </source>
</reference>